<evidence type="ECO:0000259" key="2">
    <source>
        <dbReference type="Pfam" id="PF00583"/>
    </source>
</evidence>
<proteinExistence type="predicted"/>
<gene>
    <name evidence="3" type="ORF">ECPE_LOCUS17138</name>
</gene>
<feature type="compositionally biased region" description="Low complexity" evidence="1">
    <location>
        <begin position="114"/>
        <end position="132"/>
    </location>
</feature>
<evidence type="ECO:0000313" key="3">
    <source>
        <dbReference type="EMBL" id="VDP94423.1"/>
    </source>
</evidence>
<feature type="domain" description="N-acetyltransferase" evidence="2">
    <location>
        <begin position="186"/>
        <end position="261"/>
    </location>
</feature>
<dbReference type="WBParaSite" id="ECPE_0001718201-mRNA-1">
    <property type="protein sequence ID" value="ECPE_0001718201-mRNA-1"/>
    <property type="gene ID" value="ECPE_0001718201"/>
</dbReference>
<dbReference type="InterPro" id="IPR000182">
    <property type="entry name" value="GNAT_dom"/>
</dbReference>
<feature type="region of interest" description="Disordered" evidence="1">
    <location>
        <begin position="87"/>
        <end position="106"/>
    </location>
</feature>
<dbReference type="Pfam" id="PF00583">
    <property type="entry name" value="Acetyltransf_1"/>
    <property type="match status" value="1"/>
</dbReference>
<keyword evidence="4" id="KW-1185">Reference proteome</keyword>
<dbReference type="EMBL" id="UZAN01067676">
    <property type="protein sequence ID" value="VDP94423.1"/>
    <property type="molecule type" value="Genomic_DNA"/>
</dbReference>
<dbReference type="InterPro" id="IPR016181">
    <property type="entry name" value="Acyl_CoA_acyltransferase"/>
</dbReference>
<evidence type="ECO:0000313" key="4">
    <source>
        <dbReference type="Proteomes" id="UP000272942"/>
    </source>
</evidence>
<sequence>MELETIYDGLERKDSFTVIFYSDPNQALQCAIDRILFKENEEQSKKRSVNMRRLRSALEKRAVPVHECSTNNQAPLHMEQTNLDRENANQHADDTSEHNSSDSEHEFHLVYSSEFSTTDTETSSDTTSASSAQNKTETSASDEMSLMSGYQEFIGSCLYRKLRLADSIDMQRKAQQGNENLSVLGPEHKIMAAVTFRIRYLQKRRRVIHIIFLAVRHRWRKNRLGTMLISLLKDTLVVGPYEAIVVHADLGARAFFRRIGFTENLIVNQQWSEVADEYTNCRLMTFVPGVSQPARQLAKPLLTGQLVNQVWLKKIDQELDACVKQTEQAHCANVFCLRKMREELINLRQSMSSQVSDLLVVYLYFPCLTVSPTFHHILYLNPPIPFHCHCCCVGTMLVFKPVVNIYICVLVKQIRAIYLH</sequence>
<name>A0A183BD53_9TREM</name>
<evidence type="ECO:0000313" key="5">
    <source>
        <dbReference type="WBParaSite" id="ECPE_0001718201-mRNA-1"/>
    </source>
</evidence>
<dbReference type="AlphaFoldDB" id="A0A183BD53"/>
<accession>A0A183BD53</accession>
<dbReference type="GO" id="GO:0016747">
    <property type="term" value="F:acyltransferase activity, transferring groups other than amino-acyl groups"/>
    <property type="evidence" value="ECO:0007669"/>
    <property type="project" value="InterPro"/>
</dbReference>
<evidence type="ECO:0000256" key="1">
    <source>
        <dbReference type="SAM" id="MobiDB-lite"/>
    </source>
</evidence>
<organism evidence="5">
    <name type="scientific">Echinostoma caproni</name>
    <dbReference type="NCBI Taxonomy" id="27848"/>
    <lineage>
        <taxon>Eukaryota</taxon>
        <taxon>Metazoa</taxon>
        <taxon>Spiralia</taxon>
        <taxon>Lophotrochozoa</taxon>
        <taxon>Platyhelminthes</taxon>
        <taxon>Trematoda</taxon>
        <taxon>Digenea</taxon>
        <taxon>Plagiorchiida</taxon>
        <taxon>Echinostomata</taxon>
        <taxon>Echinostomatoidea</taxon>
        <taxon>Echinostomatidae</taxon>
        <taxon>Echinostoma</taxon>
    </lineage>
</organism>
<reference evidence="3 4" key="2">
    <citation type="submission" date="2018-11" db="EMBL/GenBank/DDBJ databases">
        <authorList>
            <consortium name="Pathogen Informatics"/>
        </authorList>
    </citation>
    <scope>NUCLEOTIDE SEQUENCE [LARGE SCALE GENOMIC DNA]</scope>
    <source>
        <strain evidence="3 4">Egypt</strain>
    </source>
</reference>
<dbReference type="SUPFAM" id="SSF55729">
    <property type="entry name" value="Acyl-CoA N-acyltransferases (Nat)"/>
    <property type="match status" value="1"/>
</dbReference>
<dbReference type="Gene3D" id="3.40.630.30">
    <property type="match status" value="1"/>
</dbReference>
<dbReference type="OrthoDB" id="10249393at2759"/>
<protein>
    <submittedName>
        <fullName evidence="5">N-acetyltransferase domain-containing protein</fullName>
    </submittedName>
</protein>
<dbReference type="Proteomes" id="UP000272942">
    <property type="component" value="Unassembled WGS sequence"/>
</dbReference>
<feature type="compositionally biased region" description="Polar residues" evidence="1">
    <location>
        <begin position="133"/>
        <end position="142"/>
    </location>
</feature>
<reference evidence="5" key="1">
    <citation type="submission" date="2016-06" db="UniProtKB">
        <authorList>
            <consortium name="WormBaseParasite"/>
        </authorList>
    </citation>
    <scope>IDENTIFICATION</scope>
</reference>
<feature type="region of interest" description="Disordered" evidence="1">
    <location>
        <begin position="114"/>
        <end position="143"/>
    </location>
</feature>